<gene>
    <name evidence="2" type="ORF">AVEN_55750_1</name>
</gene>
<accession>A0A4Y2JVW4</accession>
<keyword evidence="3" id="KW-1185">Reference proteome</keyword>
<feature type="region of interest" description="Disordered" evidence="1">
    <location>
        <begin position="96"/>
        <end position="115"/>
    </location>
</feature>
<protein>
    <submittedName>
        <fullName evidence="2">Uncharacterized protein</fullName>
    </submittedName>
</protein>
<dbReference type="Proteomes" id="UP000499080">
    <property type="component" value="Unassembled WGS sequence"/>
</dbReference>
<proteinExistence type="predicted"/>
<evidence type="ECO:0000313" key="3">
    <source>
        <dbReference type="Proteomes" id="UP000499080"/>
    </source>
</evidence>
<sequence>MSLTPGWLVEAFLVFLEAKHKCGTVSLKILPEKQLTSHIMEPSKSSKSQFLELPTAYSLRSNDGGWKNKVPIIDRFVPDGSKYGDKRKRGVELLDHMTRASKEENQRKTLQRKSV</sequence>
<evidence type="ECO:0000256" key="1">
    <source>
        <dbReference type="SAM" id="MobiDB-lite"/>
    </source>
</evidence>
<comment type="caution">
    <text evidence="2">The sequence shown here is derived from an EMBL/GenBank/DDBJ whole genome shotgun (WGS) entry which is preliminary data.</text>
</comment>
<name>A0A4Y2JVW4_ARAVE</name>
<evidence type="ECO:0000313" key="2">
    <source>
        <dbReference type="EMBL" id="GBM94200.1"/>
    </source>
</evidence>
<organism evidence="2 3">
    <name type="scientific">Araneus ventricosus</name>
    <name type="common">Orbweaver spider</name>
    <name type="synonym">Epeira ventricosa</name>
    <dbReference type="NCBI Taxonomy" id="182803"/>
    <lineage>
        <taxon>Eukaryota</taxon>
        <taxon>Metazoa</taxon>
        <taxon>Ecdysozoa</taxon>
        <taxon>Arthropoda</taxon>
        <taxon>Chelicerata</taxon>
        <taxon>Arachnida</taxon>
        <taxon>Araneae</taxon>
        <taxon>Araneomorphae</taxon>
        <taxon>Entelegynae</taxon>
        <taxon>Araneoidea</taxon>
        <taxon>Araneidae</taxon>
        <taxon>Araneus</taxon>
    </lineage>
</organism>
<dbReference type="EMBL" id="BGPR01003947">
    <property type="protein sequence ID" value="GBM94200.1"/>
    <property type="molecule type" value="Genomic_DNA"/>
</dbReference>
<dbReference type="AlphaFoldDB" id="A0A4Y2JVW4"/>
<reference evidence="2 3" key="1">
    <citation type="journal article" date="2019" name="Sci. Rep.">
        <title>Orb-weaving spider Araneus ventricosus genome elucidates the spidroin gene catalogue.</title>
        <authorList>
            <person name="Kono N."/>
            <person name="Nakamura H."/>
            <person name="Ohtoshi R."/>
            <person name="Moran D.A.P."/>
            <person name="Shinohara A."/>
            <person name="Yoshida Y."/>
            <person name="Fujiwara M."/>
            <person name="Mori M."/>
            <person name="Tomita M."/>
            <person name="Arakawa K."/>
        </authorList>
    </citation>
    <scope>NUCLEOTIDE SEQUENCE [LARGE SCALE GENOMIC DNA]</scope>
</reference>
<feature type="compositionally biased region" description="Basic and acidic residues" evidence="1">
    <location>
        <begin position="96"/>
        <end position="107"/>
    </location>
</feature>